<sequence>MSVDHGFIEELLAPLKTNGGGILGLTQSMPDDAEFIMVNPNPDVEGVPGSGPKDKAGMKASVQRLLDALTSQPEYEMKNVFVGKSANNTPSAVIEIRSHGKTKSGKVYDNTHCWVCEFDTQGAKPKVKRVRVYLDSAHALRVMSDK</sequence>
<protein>
    <recommendedName>
        <fullName evidence="3">SnoaL-like domain-containing protein</fullName>
    </recommendedName>
</protein>
<proteinExistence type="predicted"/>
<dbReference type="InterPro" id="IPR032710">
    <property type="entry name" value="NTF2-like_dom_sf"/>
</dbReference>
<evidence type="ECO:0000313" key="1">
    <source>
        <dbReference type="EMBL" id="RSH90228.1"/>
    </source>
</evidence>
<organism evidence="1 2">
    <name type="scientific">Saitozyma podzolica</name>
    <dbReference type="NCBI Taxonomy" id="1890683"/>
    <lineage>
        <taxon>Eukaryota</taxon>
        <taxon>Fungi</taxon>
        <taxon>Dikarya</taxon>
        <taxon>Basidiomycota</taxon>
        <taxon>Agaricomycotina</taxon>
        <taxon>Tremellomycetes</taxon>
        <taxon>Tremellales</taxon>
        <taxon>Trimorphomycetaceae</taxon>
        <taxon>Saitozyma</taxon>
    </lineage>
</organism>
<dbReference type="OrthoDB" id="10278731at2759"/>
<dbReference type="Proteomes" id="UP000279259">
    <property type="component" value="Unassembled WGS sequence"/>
</dbReference>
<evidence type="ECO:0000313" key="2">
    <source>
        <dbReference type="Proteomes" id="UP000279259"/>
    </source>
</evidence>
<dbReference type="Gene3D" id="3.10.450.50">
    <property type="match status" value="1"/>
</dbReference>
<keyword evidence="2" id="KW-1185">Reference proteome</keyword>
<dbReference type="AlphaFoldDB" id="A0A427YGL1"/>
<evidence type="ECO:0008006" key="3">
    <source>
        <dbReference type="Google" id="ProtNLM"/>
    </source>
</evidence>
<accession>A0A427YGL1</accession>
<reference evidence="1 2" key="1">
    <citation type="submission" date="2018-11" db="EMBL/GenBank/DDBJ databases">
        <title>Genome sequence of Saitozyma podzolica DSM 27192.</title>
        <authorList>
            <person name="Aliyu H."/>
            <person name="Gorte O."/>
            <person name="Ochsenreither K."/>
        </authorList>
    </citation>
    <scope>NUCLEOTIDE SEQUENCE [LARGE SCALE GENOMIC DNA]</scope>
    <source>
        <strain evidence="1 2">DSM 27192</strain>
    </source>
</reference>
<dbReference type="SUPFAM" id="SSF54427">
    <property type="entry name" value="NTF2-like"/>
    <property type="match status" value="1"/>
</dbReference>
<dbReference type="EMBL" id="RSCD01000011">
    <property type="protein sequence ID" value="RSH90228.1"/>
    <property type="molecule type" value="Genomic_DNA"/>
</dbReference>
<name>A0A427YGL1_9TREE</name>
<comment type="caution">
    <text evidence="1">The sequence shown here is derived from an EMBL/GenBank/DDBJ whole genome shotgun (WGS) entry which is preliminary data.</text>
</comment>
<gene>
    <name evidence="1" type="ORF">EHS25_001562</name>
</gene>